<organism evidence="1 2">
    <name type="scientific">Zalophus californianus</name>
    <name type="common">California sealion</name>
    <dbReference type="NCBI Taxonomy" id="9704"/>
    <lineage>
        <taxon>Eukaryota</taxon>
        <taxon>Metazoa</taxon>
        <taxon>Chordata</taxon>
        <taxon>Craniata</taxon>
        <taxon>Vertebrata</taxon>
        <taxon>Euteleostomi</taxon>
        <taxon>Mammalia</taxon>
        <taxon>Eutheria</taxon>
        <taxon>Laurasiatheria</taxon>
        <taxon>Carnivora</taxon>
        <taxon>Caniformia</taxon>
        <taxon>Pinnipedia</taxon>
        <taxon>Otariidae</taxon>
        <taxon>Zalophus</taxon>
    </lineage>
</organism>
<evidence type="ECO:0000313" key="2">
    <source>
        <dbReference type="RefSeq" id="XP_027442294.1"/>
    </source>
</evidence>
<dbReference type="AlphaFoldDB" id="A0A6J2CEH4"/>
<reference evidence="2" key="1">
    <citation type="submission" date="2025-08" db="UniProtKB">
        <authorList>
            <consortium name="RefSeq"/>
        </authorList>
    </citation>
    <scope>IDENTIFICATION</scope>
    <source>
        <tissue evidence="2">Blood</tissue>
    </source>
</reference>
<accession>A0A6J2CEH4</accession>
<dbReference type="KEGG" id="zca:113918232"/>
<gene>
    <name evidence="2" type="primary">LOC113918232</name>
</gene>
<protein>
    <submittedName>
        <fullName evidence="2">Uncharacterized protein LOC113918232</fullName>
    </submittedName>
</protein>
<proteinExistence type="predicted"/>
<sequence length="384" mass="40842">MQRALQAEAERSCPNPAMPLGFPLPYPSPCNTPGPAAPDCPLGTEKRPRWSCLSQPEVLERWGHPDIQPANQRNPLWPTSNCPCDQVTKTLGHMETRAVVPTSQRQWHGPLVLSPGLGALARGKSRSSCPSPLPGLSTATAVHEAERPPAGAGARAPLRGRWHLQALKPREAGKGGLSCQGSFRVQGGLGILDEDPLVDSRASDYRHRHLLTQPLDLLARPPAHLQDGARTHCPACLSGPKGTQGLVTDGSLPGWFSARLPCTGSRSCAMLGTSSPGQGASGFRPFPTGGGQRTPGQVFFSECFTANAFLCHQGPLLCGHRQQRGRGSLGSMAGRARWDPLPRAPGCSRDHPDFTCFHRDSRWAGVALATSSPKCSSVCAIDKG</sequence>
<dbReference type="RefSeq" id="XP_027442294.1">
    <property type="nucleotide sequence ID" value="XM_027586493.2"/>
</dbReference>
<name>A0A6J2CEH4_ZALCA</name>
<keyword evidence="1" id="KW-1185">Reference proteome</keyword>
<evidence type="ECO:0000313" key="1">
    <source>
        <dbReference type="Proteomes" id="UP000515165"/>
    </source>
</evidence>
<dbReference type="Proteomes" id="UP000515165">
    <property type="component" value="Chromosome 1"/>
</dbReference>
<dbReference type="GeneID" id="113918232"/>